<dbReference type="EMBL" id="CATQJL010000223">
    <property type="protein sequence ID" value="CAJ0599862.1"/>
    <property type="molecule type" value="Genomic_DNA"/>
</dbReference>
<dbReference type="PROSITE" id="PS50240">
    <property type="entry name" value="TRYPSIN_DOM"/>
    <property type="match status" value="1"/>
</dbReference>
<evidence type="ECO:0000313" key="4">
    <source>
        <dbReference type="EMBL" id="CAJ0599862.1"/>
    </source>
</evidence>
<dbReference type="InterPro" id="IPR051487">
    <property type="entry name" value="Ser/Thr_Proteases_Immune/Dev"/>
</dbReference>
<dbReference type="InterPro" id="IPR018114">
    <property type="entry name" value="TRYPSIN_HIS"/>
</dbReference>
<proteinExistence type="inferred from homology"/>
<keyword evidence="1" id="KW-1015">Disulfide bond</keyword>
<evidence type="ECO:0000259" key="3">
    <source>
        <dbReference type="PROSITE" id="PS50240"/>
    </source>
</evidence>
<dbReference type="GO" id="GO:0006508">
    <property type="term" value="P:proteolysis"/>
    <property type="evidence" value="ECO:0007669"/>
    <property type="project" value="InterPro"/>
</dbReference>
<dbReference type="GO" id="GO:0004252">
    <property type="term" value="F:serine-type endopeptidase activity"/>
    <property type="evidence" value="ECO:0007669"/>
    <property type="project" value="InterPro"/>
</dbReference>
<reference evidence="4" key="1">
    <citation type="submission" date="2023-07" db="EMBL/GenBank/DDBJ databases">
        <authorList>
            <consortium name="CYATHOMIX"/>
        </authorList>
    </citation>
    <scope>NUCLEOTIDE SEQUENCE</scope>
    <source>
        <strain evidence="4">N/A</strain>
    </source>
</reference>
<dbReference type="InterPro" id="IPR009003">
    <property type="entry name" value="Peptidase_S1_PA"/>
</dbReference>
<organism evidence="4 5">
    <name type="scientific">Cylicocyclus nassatus</name>
    <name type="common">Nematode worm</name>
    <dbReference type="NCBI Taxonomy" id="53992"/>
    <lineage>
        <taxon>Eukaryota</taxon>
        <taxon>Metazoa</taxon>
        <taxon>Ecdysozoa</taxon>
        <taxon>Nematoda</taxon>
        <taxon>Chromadorea</taxon>
        <taxon>Rhabditida</taxon>
        <taxon>Rhabditina</taxon>
        <taxon>Rhabditomorpha</taxon>
        <taxon>Strongyloidea</taxon>
        <taxon>Strongylidae</taxon>
        <taxon>Cylicocyclus</taxon>
    </lineage>
</organism>
<comment type="caution">
    <text evidence="4">The sequence shown here is derived from an EMBL/GenBank/DDBJ whole genome shotgun (WGS) entry which is preliminary data.</text>
</comment>
<dbReference type="Pfam" id="PF00089">
    <property type="entry name" value="Trypsin"/>
    <property type="match status" value="1"/>
</dbReference>
<dbReference type="SUPFAM" id="SSF50494">
    <property type="entry name" value="Trypsin-like serine proteases"/>
    <property type="match status" value="1"/>
</dbReference>
<name>A0AA36GX98_CYLNA</name>
<evidence type="ECO:0000256" key="1">
    <source>
        <dbReference type="ARBA" id="ARBA00023157"/>
    </source>
</evidence>
<keyword evidence="5" id="KW-1185">Reference proteome</keyword>
<dbReference type="Proteomes" id="UP001176961">
    <property type="component" value="Unassembled WGS sequence"/>
</dbReference>
<gene>
    <name evidence="4" type="ORF">CYNAS_LOCUS11845</name>
</gene>
<comment type="similarity">
    <text evidence="2">Belongs to the peptidase S1 family. CLIP subfamily.</text>
</comment>
<sequence length="323" mass="36170">MLSALLGFVLVVKAATLSWKDSYDKKTCGLPMDGAEVSSFGSQSASTKTIRSGSVARGELPWSVFLDLTKWGNFCEGTLISRRHVLTAAHCFNREENSYNCSMPISAPSVDVLDFAKAYVGGRCKHFDRDYCGEDELGEKIGIARVYFDEFFTSECHGENDLALIELQKDVPAKYHHICLPFLHKDKKAFKDPNLRMASYGYSDPNNDDVEMNNKLVAYIQKIDLGKKISEKQCKSLSQHKPEGTFCTYGVNGLNYCRTDSGGGVTTTINGKTFLMGVISFGEWCKNMKKRKGPKVQIHTDIMYHSKLVDVFVRDGNRILCRD</sequence>
<dbReference type="AlphaFoldDB" id="A0AA36GX98"/>
<dbReference type="Gene3D" id="2.40.10.10">
    <property type="entry name" value="Trypsin-like serine proteases"/>
    <property type="match status" value="1"/>
</dbReference>
<dbReference type="PROSITE" id="PS00134">
    <property type="entry name" value="TRYPSIN_HIS"/>
    <property type="match status" value="1"/>
</dbReference>
<feature type="domain" description="Peptidase S1" evidence="3">
    <location>
        <begin position="50"/>
        <end position="314"/>
    </location>
</feature>
<dbReference type="InterPro" id="IPR001314">
    <property type="entry name" value="Peptidase_S1A"/>
</dbReference>
<protein>
    <recommendedName>
        <fullName evidence="3">Peptidase S1 domain-containing protein</fullName>
    </recommendedName>
</protein>
<dbReference type="PRINTS" id="PR00722">
    <property type="entry name" value="CHYMOTRYPSIN"/>
</dbReference>
<evidence type="ECO:0000313" key="5">
    <source>
        <dbReference type="Proteomes" id="UP001176961"/>
    </source>
</evidence>
<dbReference type="InterPro" id="IPR043504">
    <property type="entry name" value="Peptidase_S1_PA_chymotrypsin"/>
</dbReference>
<dbReference type="SMART" id="SM00020">
    <property type="entry name" value="Tryp_SPc"/>
    <property type="match status" value="1"/>
</dbReference>
<dbReference type="PANTHER" id="PTHR24256">
    <property type="entry name" value="TRYPTASE-RELATED"/>
    <property type="match status" value="1"/>
</dbReference>
<dbReference type="InterPro" id="IPR001254">
    <property type="entry name" value="Trypsin_dom"/>
</dbReference>
<evidence type="ECO:0000256" key="2">
    <source>
        <dbReference type="ARBA" id="ARBA00024195"/>
    </source>
</evidence>
<accession>A0AA36GX98</accession>